<keyword evidence="2" id="KW-0812">Transmembrane</keyword>
<reference evidence="3 4" key="1">
    <citation type="journal article" date="2014" name="Genome Biol. Evol.">
        <title>The secreted proteins of Achlya hypogyna and Thraustotheca clavata identify the ancestral oomycete secretome and reveal gene acquisitions by horizontal gene transfer.</title>
        <authorList>
            <person name="Misner I."/>
            <person name="Blouin N."/>
            <person name="Leonard G."/>
            <person name="Richards T.A."/>
            <person name="Lane C.E."/>
        </authorList>
    </citation>
    <scope>NUCLEOTIDE SEQUENCE [LARGE SCALE GENOMIC DNA]</scope>
    <source>
        <strain evidence="3 4">ATCC 48635</strain>
    </source>
</reference>
<dbReference type="CDD" id="cd00065">
    <property type="entry name" value="FYVE_like_SF"/>
    <property type="match status" value="1"/>
</dbReference>
<proteinExistence type="predicted"/>
<dbReference type="Proteomes" id="UP000243579">
    <property type="component" value="Unassembled WGS sequence"/>
</dbReference>
<sequence length="217" mass="23483">MVTYCARCSHRISVFAKKRKCTSCQRRICKECHAKDSHRVPTLARAATSPQLSASSYLRPPSPFRDSTESRGSEPNELTRIGSLSNVNALPCSFGCRDDSLDAPADVPPPLLEADPTDAPEEAAPAPSETDEEAVVVDDDELVQESRLPRVHLTLATDTVHGFVVSVWLCMLWAIVSGSLVHRSYIPGVGASALLLLSIAHCRSSALAFHPHSKKAL</sequence>
<comment type="caution">
    <text evidence="3">The sequence shown here is derived from an EMBL/GenBank/DDBJ whole genome shotgun (WGS) entry which is preliminary data.</text>
</comment>
<dbReference type="InterPro" id="IPR011011">
    <property type="entry name" value="Znf_FYVE_PHD"/>
</dbReference>
<organism evidence="3 4">
    <name type="scientific">Achlya hypogyna</name>
    <name type="common">Oomycete</name>
    <name type="synonym">Protoachlya hypogyna</name>
    <dbReference type="NCBI Taxonomy" id="1202772"/>
    <lineage>
        <taxon>Eukaryota</taxon>
        <taxon>Sar</taxon>
        <taxon>Stramenopiles</taxon>
        <taxon>Oomycota</taxon>
        <taxon>Saprolegniomycetes</taxon>
        <taxon>Saprolegniales</taxon>
        <taxon>Achlyaceae</taxon>
        <taxon>Achlya</taxon>
    </lineage>
</organism>
<evidence type="ECO:0000256" key="1">
    <source>
        <dbReference type="SAM" id="MobiDB-lite"/>
    </source>
</evidence>
<keyword evidence="4" id="KW-1185">Reference proteome</keyword>
<evidence type="ECO:0000256" key="2">
    <source>
        <dbReference type="SAM" id="Phobius"/>
    </source>
</evidence>
<dbReference type="AlphaFoldDB" id="A0A1V9ZFR9"/>
<feature type="transmembrane region" description="Helical" evidence="2">
    <location>
        <begin position="188"/>
        <end position="209"/>
    </location>
</feature>
<protein>
    <submittedName>
        <fullName evidence="3">Uncharacterized protein</fullName>
    </submittedName>
</protein>
<feature type="region of interest" description="Disordered" evidence="1">
    <location>
        <begin position="105"/>
        <end position="132"/>
    </location>
</feature>
<feature type="transmembrane region" description="Helical" evidence="2">
    <location>
        <begin position="155"/>
        <end position="176"/>
    </location>
</feature>
<dbReference type="EMBL" id="JNBR01000127">
    <property type="protein sequence ID" value="OQR96838.1"/>
    <property type="molecule type" value="Genomic_DNA"/>
</dbReference>
<keyword evidence="2" id="KW-1133">Transmembrane helix</keyword>
<gene>
    <name evidence="3" type="ORF">ACHHYP_20656</name>
</gene>
<accession>A0A1V9ZFR9</accession>
<feature type="region of interest" description="Disordered" evidence="1">
    <location>
        <begin position="43"/>
        <end position="76"/>
    </location>
</feature>
<name>A0A1V9ZFR9_ACHHY</name>
<dbReference type="SUPFAM" id="SSF57903">
    <property type="entry name" value="FYVE/PHD zinc finger"/>
    <property type="match status" value="1"/>
</dbReference>
<evidence type="ECO:0000313" key="4">
    <source>
        <dbReference type="Proteomes" id="UP000243579"/>
    </source>
</evidence>
<dbReference type="OrthoDB" id="78454at2759"/>
<keyword evidence="2" id="KW-0472">Membrane</keyword>
<evidence type="ECO:0000313" key="3">
    <source>
        <dbReference type="EMBL" id="OQR96838.1"/>
    </source>
</evidence>